<gene>
    <name evidence="7" type="ORF">BN9_087910</name>
    <name evidence="6" type="ORF">BN9_110120</name>
</gene>
<feature type="region of interest" description="Disordered" evidence="4">
    <location>
        <begin position="722"/>
        <end position="741"/>
    </location>
</feature>
<evidence type="ECO:0000256" key="4">
    <source>
        <dbReference type="SAM" id="MobiDB-lite"/>
    </source>
</evidence>
<evidence type="ECO:0000259" key="5">
    <source>
        <dbReference type="PROSITE" id="PS50106"/>
    </source>
</evidence>
<evidence type="ECO:0000313" key="6">
    <source>
        <dbReference type="EMBL" id="CCI10611.1"/>
    </source>
</evidence>
<dbReference type="PANTHER" id="PTHR16166:SF93">
    <property type="entry name" value="INTERMEMBRANE LIPID TRANSFER PROTEIN VPS13"/>
    <property type="match status" value="1"/>
</dbReference>
<keyword evidence="2" id="KW-0813">Transport</keyword>
<keyword evidence="3" id="KW-0445">Lipid transport</keyword>
<dbReference type="OrthoDB" id="428159at2759"/>
<dbReference type="Pfam" id="PF12624">
    <property type="entry name" value="VPS13_N"/>
    <property type="match status" value="1"/>
</dbReference>
<dbReference type="GO" id="GO:0006623">
    <property type="term" value="P:protein targeting to vacuole"/>
    <property type="evidence" value="ECO:0007669"/>
    <property type="project" value="TreeGrafter"/>
</dbReference>
<comment type="similarity">
    <text evidence="1">Belongs to the VPS13 family.</text>
</comment>
<evidence type="ECO:0000313" key="7">
    <source>
        <dbReference type="EMBL" id="CCI47775.1"/>
    </source>
</evidence>
<organism evidence="6 8">
    <name type="scientific">Albugo candida</name>
    <dbReference type="NCBI Taxonomy" id="65357"/>
    <lineage>
        <taxon>Eukaryota</taxon>
        <taxon>Sar</taxon>
        <taxon>Stramenopiles</taxon>
        <taxon>Oomycota</taxon>
        <taxon>Peronosporomycetes</taxon>
        <taxon>Albuginales</taxon>
        <taxon>Albuginaceae</taxon>
        <taxon>Albugo</taxon>
    </lineage>
</organism>
<sequence>MAKAIIASILESQLGKYIEGLSGDSLHVGFWSGEIALQNVRLKHEAILAEFEDLQLFPLRIIHGSIKKINIYVPWNQLTTSSVRIVIQGVTLLLAPNGIAHDDINDDNPDSLWKRKQSQLERYELIRRHAQLAKANNQGEEDESTFLSRLTHRIIEHIQITLTDVHFRYEDDFSCKVVNAPRSRAFACGITLQKLALAACDAEDKLQVSSSVNITSTQNVDRDYTFKKLSIESFGLYIDDIQQTSEEIVRTASEIGKCSPKVDLGTVLLDAERLKSHQFIVHPSHMDVYLIKRETSFDTDSDCKYNLQTCIRSIDITLSRTQYQNVIMLHRASMMIHDDLVHRQQQNTNQGRPVHSISTRPKDWWNYIVSRTLSQSSRKFMWSSILQACNDRKLYIATYTEHVRAAENALTTTTSNRELEYELNLWKADHPQEVAILEDFEKVYPIEYILKVRNFAEEKEKIRNIEQKVLRSSALQQETEKSWYNYFFGSNLKKNESLASSLLTEEAAQALQEAYAQAIEKEQLESLPPLYDILRVKLQVEQWTLTLFAPSEEECNEAAETSLRSLAPLVVVRSSGYLTMKICSTLEWSLKLNLDQFEAENNLLIPDTIDSDDCDSLRRLCTPTSKNTENDRKACFLLKIKYSHCSSACDKVKVPLVRLRLSAEPLRIMVDPRLMVYLFEFFHISDSEISSNTDAIEYQENRWTRHTTTVTEWIASYDDNNESTSTHFKDPKSQNSEPTKPPHSKLLWDVLIDVNAPVIVFVEEGSVTEDNVVAIIDLGHTKLIHDDTLPSTQSTSDWTLYLCEMRVFFGPKNQIDRRKQLLHDIDLEFALAQSASEAIFTIKAGMPKVAITISEAQIERLTRLYRGFVSKALETRAHANELFFLDAYVSKASSYSVANSPKSTQNVSLAHCEFFLDEVAVNIVDSFSFNELFVFSVRKTTFSADIWTHYTTIHTEIQSLTLIDGLYDITCPYHHLIATDKSQEGSTSSESLLLVDIQNYFPSYFEIENQKSVDANCFIDVNFNTLQVQWNPSSIGLLNRLLHLIPAFDQEDGLDSMQNVGSAHEPPMTSSKTNDTTRPYAIIRTSLVEFSVTFNKDEMERSLVSLIAKDANMVGKFWTAGNCDMEGHLGDFVMRDLTVSHGKHSLYVPLIGMHHRRFEALTKDAVSLMHFSYKSDQEGKLLDFQLRPIRMIYYHQQLLELTDYFIEGVLRPFGLGSEDVWLAASQLLLDREQSSVRLCAIMLEPSIVLPMQWNVAQHIAITAEKLTLKHDPNATVEFEYSVADEYREPHQRYRLVSEEMLSTASKGLLRADLKQVNLSNVNVFCVVDDGETYQALFSRPIQSAVDVIDTMDQPQTKGESASEIPRFTVSTHVYDYDQTSGIKDPITIELNREQYLTLVAILEKNLGAEEAITSHTHWSKDDTRPRVEYSYARSDVQAVTITLGLWMTNLRCILVDPAQMLETDAISISLDVLADQDPTLTLTLKGLELGKSKDEKLLISTTPSRLRFQWNSQLSASTVAIYIENVEGWLEPQLLLELIDFLELPSGNAIKEELQTYSNATAILQSSEHDAQSWDITLVAKQIAWMLPEIEVARDSVHLACSADIDVHLHFQPYNKTKLEASDEHLTIGGAAMIKAKSLQFYSVSQSRTVGHSDQASRIQILEPCDVQIEVNDVGPHEAQKQLIVSIQVSPVDVYLSYKDVRNILWTYECITKTIHTHLSSGNGRDNNTLSSPNSTFIASKDFIVGSTKHMQWHQHFTLECTHVCVTVINDCDHCEMGLAQLRITNGTFFANINEQVEEQVLFGTPQRFLTISGGGSVTTHLLYLNPQIGRWHPMCSPWQLETTFQGVLYQERCRKDAQDGRTNEMHMLLSANSPLDVIVTQDLMDLVVSAMSAFERQRDNDKSLYCFPNEIEAQNEHNSCSLQLDAPILLRNITGLDISVAISSQSYKLLDRDIIRVWPTHQRGKGSGVVRCHDGFDTLLIDLLDFGEQSRFEPILGISLQRLGSQAYSMIPISGGCDISVPRDDAFVINVTTQLIDGRLFVSLSSLVKVVNHTSLSIQVLVHSSTWKDPVILGTIASRESLAIPVVLAWASELRVRPAASNFSAYYTFGWSAPIPIQTRSRLELEVESSCTTAPSAYFCVKMAFKQSLRVVTLQHTISIVNKLPVPLRFKTHNVMATDKRISNSSLLKERDNKVIPVGGNSGVWWCTIHHRPLFKLLINGYSSTKWIEWLQNRVRGEESMVEITVPRTDGGSLKVLLQICEIGRSIQISVLAPIWMINRTGLDLVYGTETEENSYFPSIDARSHSGNAQFCAFGSNGSGKAAPKFRIGIPSADTKDNGVVWSALFQADPKYLNWQDECLSIQCASRELSRSAVLYEFGISSDVATSHFGSVTTLVSIIPRFLVQNLSRHTILLTEYNENGDTCAHLAAGADHIIARNEVYALYWMHDRRSSVQFSVVSEHSEGFFDWSEPYHIDRVTSWKLQLRQNHCEAIVSLRVAINTGSLTQASYLITIYDEDAEGMAGDDTQQSMLNERLGWEKWIIDAHMVGVSVTVEGSAKLKIDKHTHETVERGEKILRCSIRNVQLKLDENTQTKCAHLNVESMIIRDLTQNLVVLEPLLNISSPGDPIVSFIEVLLIEKPTDTNGLHGLASKYYEIVHVKTQSVRISTTMRFVNRLNRSFQNTLAHVSSTKTTISSFSATDTLLAFDLEDAQGLECDSSEDLLALFGPSTITPGNQSMASVTGSKVYVQYLRIDPISVVFSFSRNSSPDRNSVQFTSNFWLNHFKIKLENAHLTLYQFEIKEALATQEALLEKMTEFYLKSVKSQALEMLESIQVTSLVSSVVTTGLSSIVSSIMGKSDPQLASRIQESDAIIDGDEAQTQCIGMPITPSPLRFTYTPLSNSRLLQKHSHLIDQCTSETQFLQQIQHLIYDWDSNHTGILARGCVALGIYNNSHDALMLTARLQDGAELRILPFGRTHLASSISSRGIWNPKRSAIVFAWGYTPTLLTTGDVYFTLSSNACNVYTTRKSARLKALKGYTATFTHQQRQRWWTYNIVLVSDELSDTKMSRSSDTGESDQMYDCEFSEPSIGLVVSQSSPGSVRVYKCCETLPNGNIGPAFASGQIRVGDEIESVNGQKISSTSQFKDVVVKSARPVTIRFCRRRQRRDEASNLFGEAN</sequence>
<evidence type="ECO:0000313" key="8">
    <source>
        <dbReference type="Proteomes" id="UP000053237"/>
    </source>
</evidence>
<dbReference type="GO" id="GO:0006869">
    <property type="term" value="P:lipid transport"/>
    <property type="evidence" value="ECO:0007669"/>
    <property type="project" value="UniProtKB-KW"/>
</dbReference>
<dbReference type="InterPro" id="IPR001478">
    <property type="entry name" value="PDZ"/>
</dbReference>
<feature type="domain" description="PDZ" evidence="5">
    <location>
        <begin position="3117"/>
        <end position="3164"/>
    </location>
</feature>
<dbReference type="InterPro" id="IPR009543">
    <property type="entry name" value="VPS13_VAB"/>
</dbReference>
<comment type="caution">
    <text evidence="6">The sequence shown here is derived from an EMBL/GenBank/DDBJ whole genome shotgun (WGS) entry which is preliminary data.</text>
</comment>
<dbReference type="GO" id="GO:0045053">
    <property type="term" value="P:protein retention in Golgi apparatus"/>
    <property type="evidence" value="ECO:0007669"/>
    <property type="project" value="TreeGrafter"/>
</dbReference>
<dbReference type="SMART" id="SM00228">
    <property type="entry name" value="PDZ"/>
    <property type="match status" value="1"/>
</dbReference>
<dbReference type="InterPro" id="IPR026847">
    <property type="entry name" value="VPS13"/>
</dbReference>
<proteinExistence type="inferred from homology"/>
<keyword evidence="8" id="KW-1185">Reference proteome</keyword>
<dbReference type="InParanoid" id="A0A024FUA5"/>
<dbReference type="InterPro" id="IPR026854">
    <property type="entry name" value="VPS13_N"/>
</dbReference>
<reference evidence="6 8" key="1">
    <citation type="submission" date="2012-05" db="EMBL/GenBank/DDBJ databases">
        <title>Recombination and specialization in a pathogen metapopulation.</title>
        <authorList>
            <person name="Gardiner A."/>
            <person name="Kemen E."/>
            <person name="Schultz-Larsen T."/>
            <person name="MacLean D."/>
            <person name="Van Oosterhout C."/>
            <person name="Jones J.D.G."/>
        </authorList>
    </citation>
    <scope>NUCLEOTIDE SEQUENCE [LARGE SCALE GENOMIC DNA]</scope>
    <source>
        <strain evidence="6 8">Ac Nc2</strain>
    </source>
</reference>
<dbReference type="PROSITE" id="PS50106">
    <property type="entry name" value="PDZ"/>
    <property type="match status" value="1"/>
</dbReference>
<evidence type="ECO:0000256" key="3">
    <source>
        <dbReference type="ARBA" id="ARBA00023055"/>
    </source>
</evidence>
<dbReference type="InterPro" id="IPR036034">
    <property type="entry name" value="PDZ_sf"/>
</dbReference>
<dbReference type="SUPFAM" id="SSF50156">
    <property type="entry name" value="PDZ domain-like"/>
    <property type="match status" value="1"/>
</dbReference>
<protein>
    <recommendedName>
        <fullName evidence="5">PDZ domain-containing protein</fullName>
    </recommendedName>
</protein>
<dbReference type="PANTHER" id="PTHR16166">
    <property type="entry name" value="VACUOLAR PROTEIN SORTING-ASSOCIATED PROTEIN VPS13"/>
    <property type="match status" value="1"/>
</dbReference>
<dbReference type="Proteomes" id="UP000053237">
    <property type="component" value="Unassembled WGS sequence"/>
</dbReference>
<evidence type="ECO:0000256" key="2">
    <source>
        <dbReference type="ARBA" id="ARBA00022448"/>
    </source>
</evidence>
<evidence type="ECO:0000256" key="1">
    <source>
        <dbReference type="ARBA" id="ARBA00006545"/>
    </source>
</evidence>
<name>A0A024FUA5_9STRA</name>
<dbReference type="Pfam" id="PF25036">
    <property type="entry name" value="VPS13_VAB"/>
    <property type="match status" value="1"/>
</dbReference>
<accession>A0A024FUA5</accession>
<dbReference type="EMBL" id="CAIX01000185">
    <property type="protein sequence ID" value="CCI47775.1"/>
    <property type="molecule type" value="Genomic_DNA"/>
</dbReference>
<dbReference type="EMBL" id="CAIX01000322">
    <property type="protein sequence ID" value="CCI10611.1"/>
    <property type="molecule type" value="Genomic_DNA"/>
</dbReference>